<evidence type="ECO:0000256" key="1">
    <source>
        <dbReference type="ARBA" id="ARBA00004651"/>
    </source>
</evidence>
<name>A0A2R7YYE8_9ACTN</name>
<feature type="transmembrane region" description="Helical" evidence="7">
    <location>
        <begin position="488"/>
        <end position="508"/>
    </location>
</feature>
<organism evidence="9 10">
    <name type="scientific">Nocardioides currus</name>
    <dbReference type="NCBI Taxonomy" id="2133958"/>
    <lineage>
        <taxon>Bacteria</taxon>
        <taxon>Bacillati</taxon>
        <taxon>Actinomycetota</taxon>
        <taxon>Actinomycetes</taxon>
        <taxon>Propionibacteriales</taxon>
        <taxon>Nocardioidaceae</taxon>
        <taxon>Nocardioides</taxon>
    </lineage>
</organism>
<dbReference type="PANTHER" id="PTHR30572:SF4">
    <property type="entry name" value="ABC TRANSPORTER PERMEASE YTRF"/>
    <property type="match status" value="1"/>
</dbReference>
<gene>
    <name evidence="9" type="ORF">C7S10_09965</name>
</gene>
<accession>A0A2R7YYE8</accession>
<comment type="similarity">
    <text evidence="6">Belongs to the ABC-4 integral membrane protein family.</text>
</comment>
<sequence length="883" mass="91361">MTGWRPALRLAWRDALRSRGRTALVVLMITLPVLAVTAAAVIYATAQVTGGERADRALGAADARVEAVGNTVIQLPDPRDGWGTTGSLDRVVTEADLTGVLGADSRVLTIRDDVYLQVPMGDRRISVAATEVDLGDPMTEGLFDVEQGRLPTAAGEAVVNTGYAERGVAIGEVLDLQGSDVEVVGIGRDATYRDQPTVMGLPGGLGSSFDATAGDPEWLVESGPVSWSQVRELNDLGAVVTSREVLADPPAVREQAEQMGYDTGLGDYIAVVALVVTMALLEVILLAGPAFAVGARRQSRALALMAASGGTPRQARRVVLASGVVLGALAAAIGAVLGVVVGLALLPVVQRFSGEWFGPVDITWWAVAVVAACGLLSAVLAAVVPAWIASRQDVVAVLAGRRGDRKPSARTPLLGLVVLGCGVLLSVYGVVGSAGNGEYAIAVSAIVSVLGMIMVVPVVVALIARLSRRFPLTLRYAARDAARHRTRTVPAVAAVAATVAGVVALGIANTSDEAERRSTYRPQLEMGAATVTVSGTSDMVGGTYREYPPDQAVWERVDRAIEQAVPGVERETVDGIVYQTGDGGSRFFDVRGATREDWVALETTGGFAGAAMVSDGDLPGQLALTDEQARQASAALAAGSAVVLAQEGTADRIVLQTYSPDDDAAEPTRLDWPVETVQVDGPVAVSLVVPTTLAEEAGLDVQTVGVYLPPNDLTAAQAKDLEERVAGVSESAYAYVERGYQTDNAIIILLAILFGLGGVLMLGGTLTATFLALSDARPDLATLAAVGASPRSRRGVAASYALVVGFVGAVLGTVVGFIPGVAITWPLTSGVTYGSGSSEGPAGPFLDIPWLLILGLVVVLPLLTALVVGLFARARLPLATRLT</sequence>
<feature type="transmembrane region" description="Helical" evidence="7">
    <location>
        <begin position="318"/>
        <end position="344"/>
    </location>
</feature>
<evidence type="ECO:0000256" key="2">
    <source>
        <dbReference type="ARBA" id="ARBA00022475"/>
    </source>
</evidence>
<dbReference type="PANTHER" id="PTHR30572">
    <property type="entry name" value="MEMBRANE COMPONENT OF TRANSPORTER-RELATED"/>
    <property type="match status" value="1"/>
</dbReference>
<keyword evidence="2" id="KW-1003">Cell membrane</keyword>
<feature type="transmembrane region" description="Helical" evidence="7">
    <location>
        <begin position="21"/>
        <end position="44"/>
    </location>
</feature>
<dbReference type="Proteomes" id="UP000244867">
    <property type="component" value="Unassembled WGS sequence"/>
</dbReference>
<feature type="transmembrane region" description="Helical" evidence="7">
    <location>
        <begin position="848"/>
        <end position="872"/>
    </location>
</feature>
<evidence type="ECO:0000256" key="6">
    <source>
        <dbReference type="ARBA" id="ARBA00038076"/>
    </source>
</evidence>
<feature type="transmembrane region" description="Helical" evidence="7">
    <location>
        <begin position="268"/>
        <end position="295"/>
    </location>
</feature>
<dbReference type="RefSeq" id="WP_108344276.1">
    <property type="nucleotide sequence ID" value="NZ_PYXZ01000003.1"/>
</dbReference>
<evidence type="ECO:0000256" key="5">
    <source>
        <dbReference type="ARBA" id="ARBA00023136"/>
    </source>
</evidence>
<protein>
    <recommendedName>
        <fullName evidence="8">ABC3 transporter permease C-terminal domain-containing protein</fullName>
    </recommendedName>
</protein>
<evidence type="ECO:0000256" key="7">
    <source>
        <dbReference type="SAM" id="Phobius"/>
    </source>
</evidence>
<dbReference type="GO" id="GO:0022857">
    <property type="term" value="F:transmembrane transporter activity"/>
    <property type="evidence" value="ECO:0007669"/>
    <property type="project" value="TreeGrafter"/>
</dbReference>
<feature type="domain" description="ABC3 transporter permease C-terminal" evidence="8">
    <location>
        <begin position="753"/>
        <end position="873"/>
    </location>
</feature>
<dbReference type="Pfam" id="PF02687">
    <property type="entry name" value="FtsX"/>
    <property type="match status" value="2"/>
</dbReference>
<dbReference type="GO" id="GO:0005886">
    <property type="term" value="C:plasma membrane"/>
    <property type="evidence" value="ECO:0007669"/>
    <property type="project" value="UniProtKB-SubCell"/>
</dbReference>
<feature type="transmembrane region" description="Helical" evidence="7">
    <location>
        <begin position="364"/>
        <end position="390"/>
    </location>
</feature>
<keyword evidence="5 7" id="KW-0472">Membrane</keyword>
<dbReference type="AlphaFoldDB" id="A0A2R7YYE8"/>
<dbReference type="InterPro" id="IPR003838">
    <property type="entry name" value="ABC3_permease_C"/>
</dbReference>
<reference evidence="9 10" key="1">
    <citation type="submission" date="2018-03" db="EMBL/GenBank/DDBJ databases">
        <authorList>
            <person name="Keele B.F."/>
        </authorList>
    </citation>
    <scope>NUCLEOTIDE SEQUENCE [LARGE SCALE GENOMIC DNA]</scope>
    <source>
        <strain evidence="9 10">IB-3</strain>
    </source>
</reference>
<evidence type="ECO:0000313" key="10">
    <source>
        <dbReference type="Proteomes" id="UP000244867"/>
    </source>
</evidence>
<keyword evidence="10" id="KW-1185">Reference proteome</keyword>
<keyword evidence="3 7" id="KW-0812">Transmembrane</keyword>
<evidence type="ECO:0000256" key="4">
    <source>
        <dbReference type="ARBA" id="ARBA00022989"/>
    </source>
</evidence>
<feature type="domain" description="ABC3 transporter permease C-terminal" evidence="8">
    <location>
        <begin position="275"/>
        <end position="393"/>
    </location>
</feature>
<proteinExistence type="inferred from homology"/>
<comment type="caution">
    <text evidence="9">The sequence shown here is derived from an EMBL/GenBank/DDBJ whole genome shotgun (WGS) entry which is preliminary data.</text>
</comment>
<evidence type="ECO:0000256" key="3">
    <source>
        <dbReference type="ARBA" id="ARBA00022692"/>
    </source>
</evidence>
<dbReference type="InterPro" id="IPR050250">
    <property type="entry name" value="Macrolide_Exporter_MacB"/>
</dbReference>
<feature type="transmembrane region" description="Helical" evidence="7">
    <location>
        <begin position="800"/>
        <end position="828"/>
    </location>
</feature>
<dbReference type="OrthoDB" id="3405625at2"/>
<dbReference type="EMBL" id="PYXZ01000003">
    <property type="protein sequence ID" value="PUA81334.1"/>
    <property type="molecule type" value="Genomic_DNA"/>
</dbReference>
<feature type="transmembrane region" description="Helical" evidence="7">
    <location>
        <begin position="411"/>
        <end position="433"/>
    </location>
</feature>
<evidence type="ECO:0000259" key="8">
    <source>
        <dbReference type="Pfam" id="PF02687"/>
    </source>
</evidence>
<feature type="transmembrane region" description="Helical" evidence="7">
    <location>
        <begin position="439"/>
        <end position="467"/>
    </location>
</feature>
<keyword evidence="4 7" id="KW-1133">Transmembrane helix</keyword>
<feature type="transmembrane region" description="Helical" evidence="7">
    <location>
        <begin position="746"/>
        <end position="773"/>
    </location>
</feature>
<comment type="subcellular location">
    <subcellularLocation>
        <location evidence="1">Cell membrane</location>
        <topology evidence="1">Multi-pass membrane protein</topology>
    </subcellularLocation>
</comment>
<evidence type="ECO:0000313" key="9">
    <source>
        <dbReference type="EMBL" id="PUA81334.1"/>
    </source>
</evidence>